<dbReference type="InterPro" id="IPR000073">
    <property type="entry name" value="AB_hydrolase_1"/>
</dbReference>
<keyword evidence="3" id="KW-1185">Reference proteome</keyword>
<dbReference type="PRINTS" id="PR00111">
    <property type="entry name" value="ABHYDROLASE"/>
</dbReference>
<dbReference type="InterPro" id="IPR029058">
    <property type="entry name" value="AB_hydrolase_fold"/>
</dbReference>
<dbReference type="AlphaFoldDB" id="A0A9P5L6X6"/>
<gene>
    <name evidence="2" type="ORF">PCG10_002617</name>
</gene>
<reference evidence="2" key="1">
    <citation type="submission" date="2020-02" db="EMBL/GenBank/DDBJ databases">
        <authorList>
            <person name="Lichtner F.J."/>
        </authorList>
    </citation>
    <scope>NUCLEOTIDE SEQUENCE</scope>
    <source>
        <strain evidence="2">G10</strain>
    </source>
</reference>
<dbReference type="Proteomes" id="UP000701341">
    <property type="component" value="Unassembled WGS sequence"/>
</dbReference>
<comment type="caution">
    <text evidence="2">The sequence shown here is derived from an EMBL/GenBank/DDBJ whole genome shotgun (WGS) entry which is preliminary data.</text>
</comment>
<dbReference type="Gene3D" id="3.40.50.1820">
    <property type="entry name" value="alpha/beta hydrolase"/>
    <property type="match status" value="1"/>
</dbReference>
<dbReference type="GO" id="GO:0047372">
    <property type="term" value="F:monoacylglycerol lipase activity"/>
    <property type="evidence" value="ECO:0007669"/>
    <property type="project" value="TreeGrafter"/>
</dbReference>
<dbReference type="GO" id="GO:0016020">
    <property type="term" value="C:membrane"/>
    <property type="evidence" value="ECO:0007669"/>
    <property type="project" value="TreeGrafter"/>
</dbReference>
<organism evidence="2 3">
    <name type="scientific">Penicillium crustosum</name>
    <name type="common">Blue mold fungus</name>
    <dbReference type="NCBI Taxonomy" id="36656"/>
    <lineage>
        <taxon>Eukaryota</taxon>
        <taxon>Fungi</taxon>
        <taxon>Dikarya</taxon>
        <taxon>Ascomycota</taxon>
        <taxon>Pezizomycotina</taxon>
        <taxon>Eurotiomycetes</taxon>
        <taxon>Eurotiomycetidae</taxon>
        <taxon>Eurotiales</taxon>
        <taxon>Aspergillaceae</taxon>
        <taxon>Penicillium</taxon>
    </lineage>
</organism>
<feature type="domain" description="AB hydrolase-1" evidence="1">
    <location>
        <begin position="38"/>
        <end position="267"/>
    </location>
</feature>
<evidence type="ECO:0000313" key="3">
    <source>
        <dbReference type="Proteomes" id="UP000701341"/>
    </source>
</evidence>
<dbReference type="PANTHER" id="PTHR43798:SF33">
    <property type="entry name" value="HYDROLASE, PUTATIVE (AFU_ORTHOLOGUE AFUA_2G14860)-RELATED"/>
    <property type="match status" value="1"/>
</dbReference>
<dbReference type="GO" id="GO:0046464">
    <property type="term" value="P:acylglycerol catabolic process"/>
    <property type="evidence" value="ECO:0007669"/>
    <property type="project" value="TreeGrafter"/>
</dbReference>
<protein>
    <recommendedName>
        <fullName evidence="1">AB hydrolase-1 domain-containing protein</fullName>
    </recommendedName>
</protein>
<proteinExistence type="predicted"/>
<dbReference type="InterPro" id="IPR050266">
    <property type="entry name" value="AB_hydrolase_sf"/>
</dbReference>
<dbReference type="EMBL" id="JAAOZQ010000015">
    <property type="protein sequence ID" value="KAF7527653.1"/>
    <property type="molecule type" value="Genomic_DNA"/>
</dbReference>
<dbReference type="GO" id="GO:0072330">
    <property type="term" value="P:monocarboxylic acid biosynthetic process"/>
    <property type="evidence" value="ECO:0007669"/>
    <property type="project" value="UniProtKB-ARBA"/>
</dbReference>
<accession>A0A9P5L6X6</accession>
<dbReference type="Pfam" id="PF00561">
    <property type="entry name" value="Abhydrolase_1"/>
    <property type="match status" value="1"/>
</dbReference>
<name>A0A9P5L6X6_PENCR</name>
<dbReference type="OrthoDB" id="8119704at2759"/>
<evidence type="ECO:0000259" key="1">
    <source>
        <dbReference type="Pfam" id="PF00561"/>
    </source>
</evidence>
<dbReference type="PANTHER" id="PTHR43798">
    <property type="entry name" value="MONOACYLGLYCEROL LIPASE"/>
    <property type="match status" value="1"/>
</dbReference>
<dbReference type="GO" id="GO:0017000">
    <property type="term" value="P:antibiotic biosynthetic process"/>
    <property type="evidence" value="ECO:0007669"/>
    <property type="project" value="UniProtKB-ARBA"/>
</dbReference>
<evidence type="ECO:0000313" key="2">
    <source>
        <dbReference type="EMBL" id="KAF7527653.1"/>
    </source>
</evidence>
<sequence length="289" mass="32858">MPKTSTPHSQFVHHANGQTTHYIVDDFTDPWRQSETETILIQHGFGRHFTFWYHWIPVLARKYRVIRRDLRGHGLSSDPSADYDYSLDTILSEIVDLLDQEKVAKIHLLAESTGGMIGIAFAERHPERVLTLTTCATPSYLPPDAKKRWGLEFEDWPTACRKLGAREFNRRMANLPGGIGQSDPVYQNWWLDQMDLSTGEGFARYAEFLSNLDVRPMMSGIKSPTLILAPTNSGNTSFKDQEALRDLIHGARLVPIAGKGHEIYVDRAAECQEAFLDFLDQTKKRNKGN</sequence>
<dbReference type="SUPFAM" id="SSF53474">
    <property type="entry name" value="alpha/beta-Hydrolases"/>
    <property type="match status" value="1"/>
</dbReference>